<dbReference type="AlphaFoldDB" id="A0A1W2B9S1"/>
<dbReference type="EMBL" id="FWXW01000005">
    <property type="protein sequence ID" value="SMC69659.1"/>
    <property type="molecule type" value="Genomic_DNA"/>
</dbReference>
<name>A0A1W2B9S1_9FIRM</name>
<organism evidence="1 2">
    <name type="scientific">Papillibacter cinnamivorans DSM 12816</name>
    <dbReference type="NCBI Taxonomy" id="1122930"/>
    <lineage>
        <taxon>Bacteria</taxon>
        <taxon>Bacillati</taxon>
        <taxon>Bacillota</taxon>
        <taxon>Clostridia</taxon>
        <taxon>Eubacteriales</taxon>
        <taxon>Oscillospiraceae</taxon>
        <taxon>Papillibacter</taxon>
    </lineage>
</organism>
<dbReference type="Gene3D" id="3.40.50.300">
    <property type="entry name" value="P-loop containing nucleotide triphosphate hydrolases"/>
    <property type="match status" value="1"/>
</dbReference>
<dbReference type="GO" id="GO:0016301">
    <property type="term" value="F:kinase activity"/>
    <property type="evidence" value="ECO:0007669"/>
    <property type="project" value="UniProtKB-KW"/>
</dbReference>
<dbReference type="InterPro" id="IPR027417">
    <property type="entry name" value="P-loop_NTPase"/>
</dbReference>
<sequence>MPVITISRQPGSLGDEFAHALAVRLGWELITRERIVSEFLSGFAGTHELQMLSESAKFYLHPGKDGKTFLEHLKQSLFEYTAGRPAVLMGFGSQVIFAGRPDALHIRVIAPESVRIGRIRQQYRVSEAEAKGILSTSDRKHKRFVSALFGADLTSETLYSLTVNTGDLSVGDCVEAVLALLRSREDSSRAEPDATPDVIRPEVHLNPAEPPVFKNSAEQEFARILDMYRIEWKYEPKTFPIEWDAEGNVTLAFSPDFYLTRFDTYIELTTMNQKYVTRKNKKAKKLRELYPGINIKIVYKKDYATLLERFRPPEADA</sequence>
<dbReference type="Proteomes" id="UP000192790">
    <property type="component" value="Unassembled WGS sequence"/>
</dbReference>
<gene>
    <name evidence="1" type="ORF">SAMN02745168_2082</name>
</gene>
<protein>
    <submittedName>
        <fullName evidence="1">Cytidylate kinase</fullName>
    </submittedName>
</protein>
<keyword evidence="1" id="KW-0418">Kinase</keyword>
<evidence type="ECO:0000313" key="2">
    <source>
        <dbReference type="Proteomes" id="UP000192790"/>
    </source>
</evidence>
<dbReference type="STRING" id="1122930.SAMN02745168_2082"/>
<keyword evidence="1" id="KW-0808">Transferase</keyword>
<evidence type="ECO:0000313" key="1">
    <source>
        <dbReference type="EMBL" id="SMC69659.1"/>
    </source>
</evidence>
<dbReference type="Pfam" id="PF13189">
    <property type="entry name" value="Cytidylate_kin2"/>
    <property type="match status" value="1"/>
</dbReference>
<reference evidence="1 2" key="1">
    <citation type="submission" date="2017-04" db="EMBL/GenBank/DDBJ databases">
        <authorList>
            <person name="Afonso C.L."/>
            <person name="Miller P.J."/>
            <person name="Scott M.A."/>
            <person name="Spackman E."/>
            <person name="Goraichik I."/>
            <person name="Dimitrov K.M."/>
            <person name="Suarez D.L."/>
            <person name="Swayne D.E."/>
        </authorList>
    </citation>
    <scope>NUCLEOTIDE SEQUENCE [LARGE SCALE GENOMIC DNA]</scope>
    <source>
        <strain evidence="1 2">DSM 12816</strain>
    </source>
</reference>
<accession>A0A1W2B9S1</accession>
<proteinExistence type="predicted"/>
<dbReference type="Gene3D" id="3.40.91.30">
    <property type="match status" value="1"/>
</dbReference>
<dbReference type="OrthoDB" id="163373at2"/>
<keyword evidence="2" id="KW-1185">Reference proteome</keyword>